<keyword evidence="2" id="KW-1185">Reference proteome</keyword>
<reference evidence="1 2" key="1">
    <citation type="journal article" date="2011" name="Science">
        <title>The ecoresponsive genome of Daphnia pulex.</title>
        <authorList>
            <person name="Colbourne J.K."/>
            <person name="Pfrender M.E."/>
            <person name="Gilbert D."/>
            <person name="Thomas W.K."/>
            <person name="Tucker A."/>
            <person name="Oakley T.H."/>
            <person name="Tokishita S."/>
            <person name="Aerts A."/>
            <person name="Arnold G.J."/>
            <person name="Basu M.K."/>
            <person name="Bauer D.J."/>
            <person name="Caceres C.E."/>
            <person name="Carmel L."/>
            <person name="Casola C."/>
            <person name="Choi J.H."/>
            <person name="Detter J.C."/>
            <person name="Dong Q."/>
            <person name="Dusheyko S."/>
            <person name="Eads B.D."/>
            <person name="Frohlich T."/>
            <person name="Geiler-Samerotte K.A."/>
            <person name="Gerlach D."/>
            <person name="Hatcher P."/>
            <person name="Jogdeo S."/>
            <person name="Krijgsveld J."/>
            <person name="Kriventseva E.V."/>
            <person name="Kultz D."/>
            <person name="Laforsch C."/>
            <person name="Lindquist E."/>
            <person name="Lopez J."/>
            <person name="Manak J.R."/>
            <person name="Muller J."/>
            <person name="Pangilinan J."/>
            <person name="Patwardhan R.P."/>
            <person name="Pitluck S."/>
            <person name="Pritham E.J."/>
            <person name="Rechtsteiner A."/>
            <person name="Rho M."/>
            <person name="Rogozin I.B."/>
            <person name="Sakarya O."/>
            <person name="Salamov A."/>
            <person name="Schaack S."/>
            <person name="Shapiro H."/>
            <person name="Shiga Y."/>
            <person name="Skalitzky C."/>
            <person name="Smith Z."/>
            <person name="Souvorov A."/>
            <person name="Sung W."/>
            <person name="Tang Z."/>
            <person name="Tsuchiya D."/>
            <person name="Tu H."/>
            <person name="Vos H."/>
            <person name="Wang M."/>
            <person name="Wolf Y.I."/>
            <person name="Yamagata H."/>
            <person name="Yamada T."/>
            <person name="Ye Y."/>
            <person name="Shaw J.R."/>
            <person name="Andrews J."/>
            <person name="Crease T.J."/>
            <person name="Tang H."/>
            <person name="Lucas S.M."/>
            <person name="Robertson H.M."/>
            <person name="Bork P."/>
            <person name="Koonin E.V."/>
            <person name="Zdobnov E.M."/>
            <person name="Grigoriev I.V."/>
            <person name="Lynch M."/>
            <person name="Boore J.L."/>
        </authorList>
    </citation>
    <scope>NUCLEOTIDE SEQUENCE [LARGE SCALE GENOMIC DNA]</scope>
</reference>
<protein>
    <submittedName>
        <fullName evidence="1">Uncharacterized protein</fullName>
    </submittedName>
</protein>
<organism evidence="1 2">
    <name type="scientific">Daphnia pulex</name>
    <name type="common">Water flea</name>
    <dbReference type="NCBI Taxonomy" id="6669"/>
    <lineage>
        <taxon>Eukaryota</taxon>
        <taxon>Metazoa</taxon>
        <taxon>Ecdysozoa</taxon>
        <taxon>Arthropoda</taxon>
        <taxon>Crustacea</taxon>
        <taxon>Branchiopoda</taxon>
        <taxon>Diplostraca</taxon>
        <taxon>Cladocera</taxon>
        <taxon>Anomopoda</taxon>
        <taxon>Daphniidae</taxon>
        <taxon>Daphnia</taxon>
    </lineage>
</organism>
<evidence type="ECO:0000313" key="2">
    <source>
        <dbReference type="Proteomes" id="UP000000305"/>
    </source>
</evidence>
<dbReference type="InParanoid" id="E9HDA9"/>
<dbReference type="Proteomes" id="UP000000305">
    <property type="component" value="Unassembled WGS sequence"/>
</dbReference>
<dbReference type="AlphaFoldDB" id="E9HDA9"/>
<dbReference type="EMBL" id="GL732623">
    <property type="protein sequence ID" value="EFX70222.1"/>
    <property type="molecule type" value="Genomic_DNA"/>
</dbReference>
<dbReference type="HOGENOM" id="CLU_2851909_0_0_1"/>
<name>E9HDA9_DAPPU</name>
<proteinExistence type="predicted"/>
<gene>
    <name evidence="1" type="ORF">DAPPUDRAFT_257303</name>
</gene>
<sequence length="65" mass="7452">MYAQIAQPTTRYFQLVDKSMERTVHSMAWRWALMVEEAFSDSTTTQIAPAFTKQQVLRAQPGSVD</sequence>
<accession>E9HDA9</accession>
<evidence type="ECO:0000313" key="1">
    <source>
        <dbReference type="EMBL" id="EFX70222.1"/>
    </source>
</evidence>
<dbReference type="KEGG" id="dpx:DAPPUDRAFT_257303"/>